<protein>
    <submittedName>
        <fullName evidence="3">Uncharacterized protein</fullName>
    </submittedName>
</protein>
<feature type="region of interest" description="Disordered" evidence="1">
    <location>
        <begin position="1"/>
        <end position="21"/>
    </location>
</feature>
<keyword evidence="2" id="KW-0472">Membrane</keyword>
<comment type="caution">
    <text evidence="3">The sequence shown here is derived from an EMBL/GenBank/DDBJ whole genome shotgun (WGS) entry which is preliminary data.</text>
</comment>
<evidence type="ECO:0000256" key="2">
    <source>
        <dbReference type="SAM" id="Phobius"/>
    </source>
</evidence>
<evidence type="ECO:0000313" key="4">
    <source>
        <dbReference type="Proteomes" id="UP000774326"/>
    </source>
</evidence>
<gene>
    <name evidence="3" type="ORF">WICPIJ_003735</name>
</gene>
<proteinExistence type="predicted"/>
<keyword evidence="2" id="KW-1133">Transmembrane helix</keyword>
<feature type="transmembrane region" description="Helical" evidence="2">
    <location>
        <begin position="148"/>
        <end position="171"/>
    </location>
</feature>
<feature type="transmembrane region" description="Helical" evidence="2">
    <location>
        <begin position="51"/>
        <end position="68"/>
    </location>
</feature>
<name>A0A9P8TNE9_WICPI</name>
<dbReference type="AlphaFoldDB" id="A0A9P8TNE9"/>
<keyword evidence="4" id="KW-1185">Reference proteome</keyword>
<reference evidence="3" key="2">
    <citation type="submission" date="2021-01" db="EMBL/GenBank/DDBJ databases">
        <authorList>
            <person name="Schikora-Tamarit M.A."/>
        </authorList>
    </citation>
    <scope>NUCLEOTIDE SEQUENCE</scope>
    <source>
        <strain evidence="3">CBS2887</strain>
    </source>
</reference>
<dbReference type="Proteomes" id="UP000774326">
    <property type="component" value="Unassembled WGS sequence"/>
</dbReference>
<sequence>MDQNQYTIPPPSYFPSSQDIEHDSESIPLDLQCYCSSCESRRQTIPTLKEFLIHGVLYCPLLLLWNVIQGFRSYLKEKKSQEGLKFSETITYDDQRINENVNLVNISKLSDILSMDSFNYDPENQDDGNLVYGVMFHHYQVSKNYFKFVWWSALGLMVWVLIIGLACSLSFGSSSGVLVW</sequence>
<evidence type="ECO:0000313" key="3">
    <source>
        <dbReference type="EMBL" id="KAH3685261.1"/>
    </source>
</evidence>
<accession>A0A9P8TNE9</accession>
<organism evidence="3 4">
    <name type="scientific">Wickerhamomyces pijperi</name>
    <name type="common">Yeast</name>
    <name type="synonym">Pichia pijperi</name>
    <dbReference type="NCBI Taxonomy" id="599730"/>
    <lineage>
        <taxon>Eukaryota</taxon>
        <taxon>Fungi</taxon>
        <taxon>Dikarya</taxon>
        <taxon>Ascomycota</taxon>
        <taxon>Saccharomycotina</taxon>
        <taxon>Saccharomycetes</taxon>
        <taxon>Phaffomycetales</taxon>
        <taxon>Wickerhamomycetaceae</taxon>
        <taxon>Wickerhamomyces</taxon>
    </lineage>
</organism>
<reference evidence="3" key="1">
    <citation type="journal article" date="2021" name="Open Biol.">
        <title>Shared evolutionary footprints suggest mitochondrial oxidative damage underlies multiple complex I losses in fungi.</title>
        <authorList>
            <person name="Schikora-Tamarit M.A."/>
            <person name="Marcet-Houben M."/>
            <person name="Nosek J."/>
            <person name="Gabaldon T."/>
        </authorList>
    </citation>
    <scope>NUCLEOTIDE SEQUENCE</scope>
    <source>
        <strain evidence="3">CBS2887</strain>
    </source>
</reference>
<dbReference type="EMBL" id="JAEUBG010002063">
    <property type="protein sequence ID" value="KAH3685261.1"/>
    <property type="molecule type" value="Genomic_DNA"/>
</dbReference>
<evidence type="ECO:0000256" key="1">
    <source>
        <dbReference type="SAM" id="MobiDB-lite"/>
    </source>
</evidence>
<keyword evidence="2" id="KW-0812">Transmembrane</keyword>